<sequence length="257" mass="28508">MNSVHFNIINWQALSPGLIDQAAWATWADNHQIWPETLVPVPSNLIPAVMRRRMSSLSKLAMQTAISLTQQIPDRDIDYIVFSSRHGELTRTVKLLQDILNGEDASPTAFSQSVHNTAAGLYTISTRKAIPVASIGAGENTLHSALIEAAAYLAEYPSHNVLVVDFDEPLPSPYLQFDVGHYQGYALGMVLTGGDAYQLSWEPGSNQTAVRPPQAPFSKEKLSKEQLPQSLDVIANLLSKNNTWSIAARRTHWHWKR</sequence>
<name>A0A2T3N3C4_9GAMM</name>
<dbReference type="RefSeq" id="WP_107282239.1">
    <property type="nucleotide sequence ID" value="NZ_PYMC01000002.1"/>
</dbReference>
<dbReference type="Pfam" id="PF13723">
    <property type="entry name" value="Ketoacyl-synt_2"/>
    <property type="match status" value="1"/>
</dbReference>
<evidence type="ECO:0000259" key="1">
    <source>
        <dbReference type="Pfam" id="PF13723"/>
    </source>
</evidence>
<dbReference type="InterPro" id="IPR014030">
    <property type="entry name" value="Ketoacyl_synth_N"/>
</dbReference>
<dbReference type="OrthoDB" id="9798676at2"/>
<comment type="caution">
    <text evidence="2">The sequence shown here is derived from an EMBL/GenBank/DDBJ whole genome shotgun (WGS) entry which is preliminary data.</text>
</comment>
<dbReference type="Proteomes" id="UP000240904">
    <property type="component" value="Unassembled WGS sequence"/>
</dbReference>
<organism evidence="2 3">
    <name type="scientific">Photobacterium lipolyticum</name>
    <dbReference type="NCBI Taxonomy" id="266810"/>
    <lineage>
        <taxon>Bacteria</taxon>
        <taxon>Pseudomonadati</taxon>
        <taxon>Pseudomonadota</taxon>
        <taxon>Gammaproteobacteria</taxon>
        <taxon>Vibrionales</taxon>
        <taxon>Vibrionaceae</taxon>
        <taxon>Photobacterium</taxon>
    </lineage>
</organism>
<protein>
    <submittedName>
        <fullName evidence="2">3-oxoacyl-ACP synthase</fullName>
    </submittedName>
</protein>
<feature type="domain" description="Beta-ketoacyl synthase-like N-terminal" evidence="1">
    <location>
        <begin position="24"/>
        <end position="256"/>
    </location>
</feature>
<evidence type="ECO:0000313" key="2">
    <source>
        <dbReference type="EMBL" id="PSW06876.1"/>
    </source>
</evidence>
<gene>
    <name evidence="2" type="ORF">C9I89_05000</name>
</gene>
<dbReference type="EMBL" id="PYMC01000002">
    <property type="protein sequence ID" value="PSW06876.1"/>
    <property type="molecule type" value="Genomic_DNA"/>
</dbReference>
<reference evidence="2 3" key="1">
    <citation type="submission" date="2018-03" db="EMBL/GenBank/DDBJ databases">
        <title>Whole genome sequencing of Histamine producing bacteria.</title>
        <authorList>
            <person name="Butler K."/>
        </authorList>
    </citation>
    <scope>NUCLEOTIDE SEQUENCE [LARGE SCALE GENOMIC DNA]</scope>
    <source>
        <strain evidence="2 3">DSM 16190</strain>
    </source>
</reference>
<keyword evidence="3" id="KW-1185">Reference proteome</keyword>
<dbReference type="AlphaFoldDB" id="A0A2T3N3C4"/>
<proteinExistence type="predicted"/>
<accession>A0A2T3N3C4</accession>
<evidence type="ECO:0000313" key="3">
    <source>
        <dbReference type="Proteomes" id="UP000240904"/>
    </source>
</evidence>